<accession>L7F0B3</accession>
<dbReference type="AlphaFoldDB" id="L7F0B3"/>
<comment type="caution">
    <text evidence="1">The sequence shown here is derived from an EMBL/GenBank/DDBJ whole genome shotgun (WGS) entry which is preliminary data.</text>
</comment>
<proteinExistence type="predicted"/>
<reference evidence="1 2" key="1">
    <citation type="journal article" date="2011" name="Plasmid">
        <title>Streptomyces turgidiscabies Car8 contains a modular pathogenicity island that shares virulence genes with other actinobacterial plant pathogens.</title>
        <authorList>
            <person name="Huguet-Tapia J.C."/>
            <person name="Badger J.H."/>
            <person name="Loria R."/>
            <person name="Pettis G.S."/>
        </authorList>
    </citation>
    <scope>NUCLEOTIDE SEQUENCE [LARGE SCALE GENOMIC DNA]</scope>
    <source>
        <strain evidence="1 2">Car8</strain>
    </source>
</reference>
<dbReference type="Proteomes" id="UP000010931">
    <property type="component" value="Unassembled WGS sequence"/>
</dbReference>
<organism evidence="1 2">
    <name type="scientific">Streptomyces turgidiscabies (strain Car8)</name>
    <dbReference type="NCBI Taxonomy" id="698760"/>
    <lineage>
        <taxon>Bacteria</taxon>
        <taxon>Bacillati</taxon>
        <taxon>Actinomycetota</taxon>
        <taxon>Actinomycetes</taxon>
        <taxon>Kitasatosporales</taxon>
        <taxon>Streptomycetaceae</taxon>
        <taxon>Streptomyces</taxon>
    </lineage>
</organism>
<protein>
    <submittedName>
        <fullName evidence="1">Uncharacterized protein</fullName>
    </submittedName>
</protein>
<name>L7F0B3_STRT8</name>
<keyword evidence="2" id="KW-1185">Reference proteome</keyword>
<evidence type="ECO:0000313" key="2">
    <source>
        <dbReference type="Proteomes" id="UP000010931"/>
    </source>
</evidence>
<dbReference type="EMBL" id="AEJB01000442">
    <property type="protein sequence ID" value="ELP64574.1"/>
    <property type="molecule type" value="Genomic_DNA"/>
</dbReference>
<evidence type="ECO:0000313" key="1">
    <source>
        <dbReference type="EMBL" id="ELP64574.1"/>
    </source>
</evidence>
<sequence>MSASHVLSPLVGFPHMAQLNQLSPGASWLRGTVVMAFVKPRPLGNVGDSSDDVNGLLGIAAEKGAHHG</sequence>
<gene>
    <name evidence="1" type="ORF">STRTUCAR8_08746</name>
</gene>